<feature type="region of interest" description="Disordered" evidence="1">
    <location>
        <begin position="269"/>
        <end position="317"/>
    </location>
</feature>
<dbReference type="GeneID" id="63787822"/>
<feature type="compositionally biased region" description="Polar residues" evidence="1">
    <location>
        <begin position="214"/>
        <end position="239"/>
    </location>
</feature>
<sequence>MSKEAAWSRFMASPSAEALAANATLQYITSLYTVEGAASVVSHLNTTRKQTRNWKEATLKARETSSELILEAELSAELDFDGQKNPWLPGLESNMFSGKKIHCVVVYFISFVEDKISSVRLYWDQANLLRQVEAIGSQGRRWPIAEGSATVQLVKRALSGSTEQAPSQGQSAVPTTAVPASHGKPPAQKAPDSEYTPAIASHGPPQAQYDFLAPQSQGNPSTSQARSSGPAQRSVSSEHTPVVATNGPPQAQYDFLAPQSLAENGNIHGRAYNQGRRGQPAPQMNVSQGESAPALAAGSVVGSKGPPRPSYDFLRGE</sequence>
<keyword evidence="3" id="KW-1185">Reference proteome</keyword>
<proteinExistence type="predicted"/>
<evidence type="ECO:0000313" key="2">
    <source>
        <dbReference type="EMBL" id="ORY82706.1"/>
    </source>
</evidence>
<dbReference type="AlphaFoldDB" id="A0A1Y2FHH2"/>
<evidence type="ECO:0000313" key="3">
    <source>
        <dbReference type="Proteomes" id="UP000193685"/>
    </source>
</evidence>
<evidence type="ECO:0000256" key="1">
    <source>
        <dbReference type="SAM" id="MobiDB-lite"/>
    </source>
</evidence>
<dbReference type="Gene3D" id="3.10.450.50">
    <property type="match status" value="1"/>
</dbReference>
<dbReference type="STRING" id="56484.A0A1Y2FHH2"/>
<dbReference type="RefSeq" id="XP_040725577.1">
    <property type="nucleotide sequence ID" value="XM_040871223.1"/>
</dbReference>
<dbReference type="EMBL" id="MCFI01000009">
    <property type="protein sequence ID" value="ORY82706.1"/>
    <property type="molecule type" value="Genomic_DNA"/>
</dbReference>
<gene>
    <name evidence="2" type="ORF">BCR37DRAFT_392907</name>
</gene>
<feature type="region of interest" description="Disordered" evidence="1">
    <location>
        <begin position="160"/>
        <end position="252"/>
    </location>
</feature>
<name>A0A1Y2FHH2_PROLT</name>
<dbReference type="OrthoDB" id="1162399at2759"/>
<protein>
    <submittedName>
        <fullName evidence="2">Uncharacterized protein</fullName>
    </submittedName>
</protein>
<organism evidence="2 3">
    <name type="scientific">Protomyces lactucae-debilis</name>
    <dbReference type="NCBI Taxonomy" id="2754530"/>
    <lineage>
        <taxon>Eukaryota</taxon>
        <taxon>Fungi</taxon>
        <taxon>Dikarya</taxon>
        <taxon>Ascomycota</taxon>
        <taxon>Taphrinomycotina</taxon>
        <taxon>Taphrinomycetes</taxon>
        <taxon>Taphrinales</taxon>
        <taxon>Protomycetaceae</taxon>
        <taxon>Protomyces</taxon>
    </lineage>
</organism>
<dbReference type="InterPro" id="IPR032710">
    <property type="entry name" value="NTF2-like_dom_sf"/>
</dbReference>
<accession>A0A1Y2FHH2</accession>
<dbReference type="Proteomes" id="UP000193685">
    <property type="component" value="Unassembled WGS sequence"/>
</dbReference>
<comment type="caution">
    <text evidence="2">The sequence shown here is derived from an EMBL/GenBank/DDBJ whole genome shotgun (WGS) entry which is preliminary data.</text>
</comment>
<feature type="compositionally biased region" description="Polar residues" evidence="1">
    <location>
        <begin position="160"/>
        <end position="174"/>
    </location>
</feature>
<reference evidence="2 3" key="1">
    <citation type="submission" date="2016-07" db="EMBL/GenBank/DDBJ databases">
        <title>Pervasive Adenine N6-methylation of Active Genes in Fungi.</title>
        <authorList>
            <consortium name="DOE Joint Genome Institute"/>
            <person name="Mondo S.J."/>
            <person name="Dannebaum R.O."/>
            <person name="Kuo R.C."/>
            <person name="Labutti K."/>
            <person name="Haridas S."/>
            <person name="Kuo A."/>
            <person name="Salamov A."/>
            <person name="Ahrendt S.R."/>
            <person name="Lipzen A."/>
            <person name="Sullivan W."/>
            <person name="Andreopoulos W.B."/>
            <person name="Clum A."/>
            <person name="Lindquist E."/>
            <person name="Daum C."/>
            <person name="Ramamoorthy G.K."/>
            <person name="Gryganskyi A."/>
            <person name="Culley D."/>
            <person name="Magnuson J.K."/>
            <person name="James T.Y."/>
            <person name="O'Malley M.A."/>
            <person name="Stajich J.E."/>
            <person name="Spatafora J.W."/>
            <person name="Visel A."/>
            <person name="Grigoriev I.V."/>
        </authorList>
    </citation>
    <scope>NUCLEOTIDE SEQUENCE [LARGE SCALE GENOMIC DNA]</scope>
    <source>
        <strain evidence="2 3">12-1054</strain>
    </source>
</reference>
<dbReference type="SUPFAM" id="SSF54427">
    <property type="entry name" value="NTF2-like"/>
    <property type="match status" value="1"/>
</dbReference>